<feature type="transmembrane region" description="Helical" evidence="7">
    <location>
        <begin position="15"/>
        <end position="35"/>
    </location>
</feature>
<dbReference type="RefSeq" id="WP_165391310.1">
    <property type="nucleotide sequence ID" value="NZ_SHKX01000010.1"/>
</dbReference>
<comment type="similarity">
    <text evidence="2">Belongs to the UPF0718 family.</text>
</comment>
<sequence length="416" mass="43716">MMTDTPVALSGRSPAPAVGGSLAAIALILLAIVDFRRGFLLDKADYAYLSPFCFFSPWQLLLLGGGAVLLAVMLKALRQTGDSVRSGGWLLGGIFGLLLVDLLLYRGVAASRALEKGKVGLDWLKAFGVEGWQEPVALTCSYLLTVWHATFLSCLMAGLALVVMPRYLQTLQRQQGWRASLAGGLMALTQPFCSCCAAMLSPAVLGSGRSVRFGVAVLLGAPLLNLSTLFLAAQLLPGPYAALRIGAGILLTLGLSSLLARLVGEQRQVSDRKAQSLSIAFSMPYSDRPADLLNAWLRLSGRVAVILIPSMIIGTLVASLLWGFWPKDLTDGPAAVLLASVLGTLLMVSTWSEIPLALQMLEQGLHGPAAAVLVALPAVNLASLWLLARSTGQWKLALGLGGAVMVSALGAGLLFG</sequence>
<evidence type="ECO:0000313" key="8">
    <source>
        <dbReference type="EMBL" id="RZU47664.1"/>
    </source>
</evidence>
<feature type="transmembrane region" description="Helical" evidence="7">
    <location>
        <begin position="242"/>
        <end position="263"/>
    </location>
</feature>
<feature type="transmembrane region" description="Helical" evidence="7">
    <location>
        <begin position="213"/>
        <end position="236"/>
    </location>
</feature>
<name>A0A4Q7ZBX2_9GAMM</name>
<evidence type="ECO:0000256" key="3">
    <source>
        <dbReference type="ARBA" id="ARBA00022475"/>
    </source>
</evidence>
<evidence type="ECO:0008006" key="10">
    <source>
        <dbReference type="Google" id="ProtNLM"/>
    </source>
</evidence>
<feature type="transmembrane region" description="Helical" evidence="7">
    <location>
        <begin position="142"/>
        <end position="164"/>
    </location>
</feature>
<dbReference type="AlphaFoldDB" id="A0A4Q7ZBX2"/>
<keyword evidence="5 7" id="KW-1133">Transmembrane helix</keyword>
<keyword evidence="4 7" id="KW-0812">Transmembrane</keyword>
<evidence type="ECO:0000256" key="1">
    <source>
        <dbReference type="ARBA" id="ARBA00004651"/>
    </source>
</evidence>
<feature type="transmembrane region" description="Helical" evidence="7">
    <location>
        <begin position="370"/>
        <end position="388"/>
    </location>
</feature>
<feature type="transmembrane region" description="Helical" evidence="7">
    <location>
        <begin position="303"/>
        <end position="325"/>
    </location>
</feature>
<dbReference type="PANTHER" id="PTHR43299:SF1">
    <property type="entry name" value="UPF0718 PROTEIN YRAQ"/>
    <property type="match status" value="1"/>
</dbReference>
<gene>
    <name evidence="8" type="ORF">EV700_0631</name>
</gene>
<dbReference type="Pfam" id="PF03773">
    <property type="entry name" value="ArsP_1"/>
    <property type="match status" value="1"/>
</dbReference>
<evidence type="ECO:0000256" key="4">
    <source>
        <dbReference type="ARBA" id="ARBA00022692"/>
    </source>
</evidence>
<evidence type="ECO:0000256" key="6">
    <source>
        <dbReference type="ARBA" id="ARBA00023136"/>
    </source>
</evidence>
<evidence type="ECO:0000256" key="7">
    <source>
        <dbReference type="SAM" id="Phobius"/>
    </source>
</evidence>
<dbReference type="PANTHER" id="PTHR43299">
    <property type="entry name" value="UPF0718 PROTEIN YRAQ"/>
    <property type="match status" value="1"/>
</dbReference>
<protein>
    <recommendedName>
        <fullName evidence="10">Permease</fullName>
    </recommendedName>
</protein>
<proteinExistence type="inferred from homology"/>
<comment type="caution">
    <text evidence="8">The sequence shown here is derived from an EMBL/GenBank/DDBJ whole genome shotgun (WGS) entry which is preliminary data.</text>
</comment>
<dbReference type="EMBL" id="SHKX01000010">
    <property type="protein sequence ID" value="RZU47664.1"/>
    <property type="molecule type" value="Genomic_DNA"/>
</dbReference>
<feature type="transmembrane region" description="Helical" evidence="7">
    <location>
        <begin position="47"/>
        <end position="74"/>
    </location>
</feature>
<comment type="subcellular location">
    <subcellularLocation>
        <location evidence="1">Cell membrane</location>
        <topology evidence="1">Multi-pass membrane protein</topology>
    </subcellularLocation>
</comment>
<feature type="transmembrane region" description="Helical" evidence="7">
    <location>
        <begin position="86"/>
        <end position="105"/>
    </location>
</feature>
<keyword evidence="3" id="KW-1003">Cell membrane</keyword>
<accession>A0A4Q7ZBX2</accession>
<dbReference type="InterPro" id="IPR005524">
    <property type="entry name" value="DUF318"/>
</dbReference>
<keyword evidence="9" id="KW-1185">Reference proteome</keyword>
<evidence type="ECO:0000256" key="5">
    <source>
        <dbReference type="ARBA" id="ARBA00022989"/>
    </source>
</evidence>
<organism evidence="8 9">
    <name type="scientific">Fluviicoccus keumensis</name>
    <dbReference type="NCBI Taxonomy" id="1435465"/>
    <lineage>
        <taxon>Bacteria</taxon>
        <taxon>Pseudomonadati</taxon>
        <taxon>Pseudomonadota</taxon>
        <taxon>Gammaproteobacteria</taxon>
        <taxon>Moraxellales</taxon>
        <taxon>Moraxellaceae</taxon>
        <taxon>Fluviicoccus</taxon>
    </lineage>
</organism>
<dbReference type="Proteomes" id="UP000292423">
    <property type="component" value="Unassembled WGS sequence"/>
</dbReference>
<reference evidence="8 9" key="1">
    <citation type="submission" date="2019-02" db="EMBL/GenBank/DDBJ databases">
        <title>Genomic Encyclopedia of Type Strains, Phase IV (KMG-IV): sequencing the most valuable type-strain genomes for metagenomic binning, comparative biology and taxonomic classification.</title>
        <authorList>
            <person name="Goeker M."/>
        </authorList>
    </citation>
    <scope>NUCLEOTIDE SEQUENCE [LARGE SCALE GENOMIC DNA]</scope>
    <source>
        <strain evidence="8 9">DSM 105135</strain>
    </source>
</reference>
<feature type="transmembrane region" description="Helical" evidence="7">
    <location>
        <begin position="337"/>
        <end position="358"/>
    </location>
</feature>
<keyword evidence="6 7" id="KW-0472">Membrane</keyword>
<evidence type="ECO:0000256" key="2">
    <source>
        <dbReference type="ARBA" id="ARBA00006386"/>
    </source>
</evidence>
<dbReference type="GO" id="GO:0005886">
    <property type="term" value="C:plasma membrane"/>
    <property type="evidence" value="ECO:0007669"/>
    <property type="project" value="UniProtKB-SubCell"/>
</dbReference>
<evidence type="ECO:0000313" key="9">
    <source>
        <dbReference type="Proteomes" id="UP000292423"/>
    </source>
</evidence>
<feature type="transmembrane region" description="Helical" evidence="7">
    <location>
        <begin position="394"/>
        <end position="415"/>
    </location>
</feature>